<dbReference type="PANTHER" id="PTHR13070:SF0">
    <property type="entry name" value="TRNA-SPLICING ENDONUCLEASE SUBUNIT SEN34"/>
    <property type="match status" value="1"/>
</dbReference>
<dbReference type="SUPFAM" id="SSF53032">
    <property type="entry name" value="tRNA-intron endonuclease catalytic domain-like"/>
    <property type="match status" value="1"/>
</dbReference>
<accession>A0A9W8MCA4</accession>
<evidence type="ECO:0000256" key="1">
    <source>
        <dbReference type="ARBA" id="ARBA00008078"/>
    </source>
</evidence>
<dbReference type="PANTHER" id="PTHR13070">
    <property type="entry name" value="TRNA-SPLICING ENDONUCLEASE SUBUNIT SEN34-RELATED"/>
    <property type="match status" value="1"/>
</dbReference>
<feature type="domain" description="TSEN34 N-terminal" evidence="9">
    <location>
        <begin position="8"/>
        <end position="77"/>
    </location>
</feature>
<dbReference type="CDD" id="cd22363">
    <property type="entry name" value="tRNA-intron_lyase_C"/>
    <property type="match status" value="1"/>
</dbReference>
<proteinExistence type="inferred from homology"/>
<dbReference type="Pfam" id="PF01974">
    <property type="entry name" value="tRNA_int_endo"/>
    <property type="match status" value="1"/>
</dbReference>
<keyword evidence="4" id="KW-0456">Lyase</keyword>
<evidence type="ECO:0000256" key="6">
    <source>
        <dbReference type="PIRSR" id="PIRSR017250-50"/>
    </source>
</evidence>
<dbReference type="InterPro" id="IPR006677">
    <property type="entry name" value="tRNA_intron_Endonuc_cat-like"/>
</dbReference>
<dbReference type="Proteomes" id="UP001140091">
    <property type="component" value="Unassembled WGS sequence"/>
</dbReference>
<comment type="caution">
    <text evidence="10">The sequence shown here is derived from an EMBL/GenBank/DDBJ whole genome shotgun (WGS) entry which is preliminary data.</text>
</comment>
<comment type="catalytic activity">
    <reaction evidence="5">
        <text>pretRNA = a 3'-half-tRNA molecule with a 5'-OH end + a 5'-half-tRNA molecule with a 2',3'-cyclic phosphate end + an intron with a 2',3'-cyclic phosphate and a 5'-hydroxyl terminus.</text>
        <dbReference type="EC" id="4.6.1.16"/>
    </reaction>
</comment>
<feature type="active site" evidence="6">
    <location>
        <position position="261"/>
    </location>
</feature>
<dbReference type="InterPro" id="IPR036167">
    <property type="entry name" value="tRNA_intron_Endo_cat-like_sf"/>
</dbReference>
<dbReference type="Gene3D" id="3.40.1350.10">
    <property type="match status" value="1"/>
</dbReference>
<evidence type="ECO:0000256" key="3">
    <source>
        <dbReference type="ARBA" id="ARBA00022694"/>
    </source>
</evidence>
<keyword evidence="3" id="KW-0819">tRNA processing</keyword>
<dbReference type="GO" id="GO:0000379">
    <property type="term" value="P:tRNA-type intron splice site recognition and cleavage"/>
    <property type="evidence" value="ECO:0007669"/>
    <property type="project" value="InterPro"/>
</dbReference>
<dbReference type="InterPro" id="IPR059049">
    <property type="entry name" value="TSEN34_N"/>
</dbReference>
<feature type="region of interest" description="Disordered" evidence="7">
    <location>
        <begin position="131"/>
        <end position="191"/>
    </location>
</feature>
<dbReference type="GO" id="GO:0000214">
    <property type="term" value="C:tRNA-intron endonuclease complex"/>
    <property type="evidence" value="ECO:0007669"/>
    <property type="project" value="InterPro"/>
</dbReference>
<dbReference type="AlphaFoldDB" id="A0A9W8MCA4"/>
<protein>
    <recommendedName>
        <fullName evidence="2">tRNA-intron lyase</fullName>
        <ecNumber evidence="2">4.6.1.16</ecNumber>
    </recommendedName>
</protein>
<dbReference type="GO" id="GO:0003676">
    <property type="term" value="F:nucleic acid binding"/>
    <property type="evidence" value="ECO:0007669"/>
    <property type="project" value="InterPro"/>
</dbReference>
<evidence type="ECO:0000313" key="11">
    <source>
        <dbReference type="Proteomes" id="UP001140091"/>
    </source>
</evidence>
<dbReference type="GO" id="GO:0000213">
    <property type="term" value="F:tRNA-intron lyase activity"/>
    <property type="evidence" value="ECO:0007669"/>
    <property type="project" value="UniProtKB-EC"/>
</dbReference>
<dbReference type="InterPro" id="IPR011856">
    <property type="entry name" value="tRNA_endonuc-like_dom_sf"/>
</dbReference>
<evidence type="ECO:0000256" key="2">
    <source>
        <dbReference type="ARBA" id="ARBA00012573"/>
    </source>
</evidence>
<evidence type="ECO:0000256" key="7">
    <source>
        <dbReference type="SAM" id="MobiDB-lite"/>
    </source>
</evidence>
<dbReference type="InterPro" id="IPR016690">
    <property type="entry name" value="TSEN34"/>
</dbReference>
<evidence type="ECO:0000259" key="8">
    <source>
        <dbReference type="Pfam" id="PF01974"/>
    </source>
</evidence>
<evidence type="ECO:0000256" key="4">
    <source>
        <dbReference type="ARBA" id="ARBA00023239"/>
    </source>
</evidence>
<evidence type="ECO:0000313" key="10">
    <source>
        <dbReference type="EMBL" id="KAJ2925221.1"/>
    </source>
</evidence>
<dbReference type="EC" id="4.6.1.16" evidence="2"/>
<evidence type="ECO:0000256" key="5">
    <source>
        <dbReference type="ARBA" id="ARBA00034031"/>
    </source>
</evidence>
<gene>
    <name evidence="10" type="ORF">H1R20_g11873</name>
</gene>
<feature type="active site" evidence="6">
    <location>
        <position position="269"/>
    </location>
</feature>
<reference evidence="10" key="1">
    <citation type="submission" date="2022-06" db="EMBL/GenBank/DDBJ databases">
        <title>Genome Sequence of Candolleomyces eurysporus.</title>
        <authorList>
            <person name="Buettner E."/>
        </authorList>
    </citation>
    <scope>NUCLEOTIDE SEQUENCE</scope>
    <source>
        <strain evidence="10">VTCC 930004</strain>
    </source>
</reference>
<dbReference type="Pfam" id="PF26577">
    <property type="entry name" value="TSEN34_N"/>
    <property type="match status" value="1"/>
</dbReference>
<dbReference type="OrthoDB" id="48041at2759"/>
<feature type="domain" description="tRNA intron endonuclease catalytic" evidence="8">
    <location>
        <begin position="234"/>
        <end position="313"/>
    </location>
</feature>
<evidence type="ECO:0000259" key="9">
    <source>
        <dbReference type="Pfam" id="PF26577"/>
    </source>
</evidence>
<dbReference type="EMBL" id="JANBPK010001192">
    <property type="protein sequence ID" value="KAJ2925221.1"/>
    <property type="molecule type" value="Genomic_DNA"/>
</dbReference>
<feature type="compositionally biased region" description="Polar residues" evidence="7">
    <location>
        <begin position="176"/>
        <end position="191"/>
    </location>
</feature>
<dbReference type="PIRSF" id="PIRSF017250">
    <property type="entry name" value="tRNA_splic_SEN34"/>
    <property type="match status" value="1"/>
</dbReference>
<comment type="similarity">
    <text evidence="1">Belongs to the tRNA-intron endonuclease family.</text>
</comment>
<organism evidence="10 11">
    <name type="scientific">Candolleomyces eurysporus</name>
    <dbReference type="NCBI Taxonomy" id="2828524"/>
    <lineage>
        <taxon>Eukaryota</taxon>
        <taxon>Fungi</taxon>
        <taxon>Dikarya</taxon>
        <taxon>Basidiomycota</taxon>
        <taxon>Agaricomycotina</taxon>
        <taxon>Agaricomycetes</taxon>
        <taxon>Agaricomycetidae</taxon>
        <taxon>Agaricales</taxon>
        <taxon>Agaricineae</taxon>
        <taxon>Psathyrellaceae</taxon>
        <taxon>Candolleomyces</taxon>
    </lineage>
</organism>
<feature type="active site" evidence="6">
    <location>
        <position position="301"/>
    </location>
</feature>
<feature type="compositionally biased region" description="Low complexity" evidence="7">
    <location>
        <begin position="138"/>
        <end position="175"/>
    </location>
</feature>
<feature type="non-terminal residue" evidence="10">
    <location>
        <position position="1"/>
    </location>
</feature>
<keyword evidence="11" id="KW-1185">Reference proteome</keyword>
<sequence>MSDEEGPIPLRVANKKAYVWDVEDVARIRSQYRLCGVLAGTLPHLSQQNVFLGLPLVLLPEETVLLVELGAAVLIDDPSAYDKPSSAQLEKWNEEQKESIKTQIALIETRNAKKNSENVLTEEALRKRQERAERRRALAQAQAAEQEASEASLFSGDAPTPAATSTDAGPPASTAEVNNPQASSSSLISHTITVPGPSSSLDWYTPHPHSHSTIESARAAGIWDYPSNLQERAQCGVFRGLWEQGNYLGVGIKFGGEYLVYPGDPLRYHSHFVATVIESPTMTLRPMEIVAHGRLGTATKKSHLLCGWDDEKKEVSYLSIAWAGFG</sequence>
<name>A0A9W8MCA4_9AGAR</name>